<evidence type="ECO:0000313" key="3">
    <source>
        <dbReference type="Proteomes" id="UP000315783"/>
    </source>
</evidence>
<organism evidence="2 3">
    <name type="scientific">Cordyceps javanica</name>
    <dbReference type="NCBI Taxonomy" id="43265"/>
    <lineage>
        <taxon>Eukaryota</taxon>
        <taxon>Fungi</taxon>
        <taxon>Dikarya</taxon>
        <taxon>Ascomycota</taxon>
        <taxon>Pezizomycotina</taxon>
        <taxon>Sordariomycetes</taxon>
        <taxon>Hypocreomycetidae</taxon>
        <taxon>Hypocreales</taxon>
        <taxon>Cordycipitaceae</taxon>
        <taxon>Cordyceps</taxon>
    </lineage>
</organism>
<feature type="compositionally biased region" description="Polar residues" evidence="1">
    <location>
        <begin position="190"/>
        <end position="204"/>
    </location>
</feature>
<name>A0A545ULE6_9HYPO</name>
<reference evidence="2 3" key="1">
    <citation type="journal article" date="2019" name="Appl. Microbiol. Biotechnol.">
        <title>Genome sequence of Isaria javanica and comparative genome analysis insights into family S53 peptidase evolution in fungal entomopathogens.</title>
        <authorList>
            <person name="Lin R."/>
            <person name="Zhang X."/>
            <person name="Xin B."/>
            <person name="Zou M."/>
            <person name="Gao Y."/>
            <person name="Qin F."/>
            <person name="Hu Q."/>
            <person name="Xie B."/>
            <person name="Cheng X."/>
        </authorList>
    </citation>
    <scope>NUCLEOTIDE SEQUENCE [LARGE SCALE GENOMIC DNA]</scope>
    <source>
        <strain evidence="2 3">IJ1G</strain>
    </source>
</reference>
<feature type="region of interest" description="Disordered" evidence="1">
    <location>
        <begin position="482"/>
        <end position="507"/>
    </location>
</feature>
<feature type="compositionally biased region" description="Basic and acidic residues" evidence="1">
    <location>
        <begin position="17"/>
        <end position="29"/>
    </location>
</feature>
<dbReference type="AlphaFoldDB" id="A0A545ULE6"/>
<comment type="caution">
    <text evidence="2">The sequence shown here is derived from an EMBL/GenBank/DDBJ whole genome shotgun (WGS) entry which is preliminary data.</text>
</comment>
<evidence type="ECO:0000313" key="2">
    <source>
        <dbReference type="EMBL" id="TQV90288.1"/>
    </source>
</evidence>
<sequence length="611" mass="65742">MAQVETTIGADSAAVENPDHATSGRDLSVHDPAATPKSSFAPSDNTKDEIGTQSLQTAAGCTETSDCSNADRCSCAANHGEEHAGNYRGVLPTQQTKPQINHGAEASIAEPPVKAHEASDVTNAQSPRQPEAAGHGHMEAAIVIDDEDDEDFQKQNGEGRTASKPAKRISKKRIPNNRSTSGGNAGEMNADSTQRPLGSAQKLRSSQRARHPTNEESKEGALKSIKRRKPGAKSKTVPPTTEHIVDDTTSTGRPVETATPAPTAERDELLQSGFPRRRPKPVTSQLDKTREAAETDLNMAANADNRLKIYQPEVDGDGRRGDMSDTEVLGPTDGDREVEVGVDAEVGGDAGVGGGAEAGDLDHVDTENHLQAQYDSRFAYTRLGEKHRDLGKGLIDERADSDAELDDTRVAARETTAALRESAKKRKAMRGDASTEIRKRRWTPGFSYQKIRPDVAFRASSSDWTGGNDDVPESFQHFPAQCESNNDAAHGSAPQNHIRSSTTGGDASAVDCREAIGALSETTQEMEWSSKLWHLSNANLRDTSLGESGSIKYEICGHWELAADGELSLSGNTATVWEISIFGSFEFLRNDSTIGIRFKMPPVLRPTVSEI</sequence>
<keyword evidence="3" id="KW-1185">Reference proteome</keyword>
<protein>
    <submittedName>
        <fullName evidence="2">Uncharacterized protein</fullName>
    </submittedName>
</protein>
<dbReference type="EMBL" id="SPUK01000029">
    <property type="protein sequence ID" value="TQV90288.1"/>
    <property type="molecule type" value="Genomic_DNA"/>
</dbReference>
<feature type="compositionally biased region" description="Basic residues" evidence="1">
    <location>
        <begin position="165"/>
        <end position="175"/>
    </location>
</feature>
<gene>
    <name evidence="2" type="ORF">IF1G_11047</name>
</gene>
<feature type="region of interest" description="Disordered" evidence="1">
    <location>
        <begin position="83"/>
        <end position="335"/>
    </location>
</feature>
<feature type="compositionally biased region" description="Basic and acidic residues" evidence="1">
    <location>
        <begin position="212"/>
        <end position="221"/>
    </location>
</feature>
<dbReference type="Proteomes" id="UP000315783">
    <property type="component" value="Unassembled WGS sequence"/>
</dbReference>
<accession>A0A545ULE6</accession>
<feature type="region of interest" description="Disordered" evidence="1">
    <location>
        <begin position="1"/>
        <end position="51"/>
    </location>
</feature>
<evidence type="ECO:0000256" key="1">
    <source>
        <dbReference type="SAM" id="MobiDB-lite"/>
    </source>
</evidence>
<proteinExistence type="predicted"/>
<feature type="compositionally biased region" description="Polar residues" evidence="1">
    <location>
        <begin position="482"/>
        <end position="505"/>
    </location>
</feature>
<dbReference type="STRING" id="43265.A0A545ULE6"/>